<reference evidence="1 2" key="1">
    <citation type="journal article" date="2014" name="Agronomy (Basel)">
        <title>A Draft Genome Sequence for Ensete ventricosum, the Drought-Tolerant Tree Against Hunger.</title>
        <authorList>
            <person name="Harrison J."/>
            <person name="Moore K.A."/>
            <person name="Paszkiewicz K."/>
            <person name="Jones T."/>
            <person name="Grant M."/>
            <person name="Ambacheew D."/>
            <person name="Muzemil S."/>
            <person name="Studholme D.J."/>
        </authorList>
    </citation>
    <scope>NUCLEOTIDE SEQUENCE [LARGE SCALE GENOMIC DNA]</scope>
</reference>
<evidence type="ECO:0000313" key="1">
    <source>
        <dbReference type="EMBL" id="RRT51580.1"/>
    </source>
</evidence>
<comment type="caution">
    <text evidence="1">The sequence shown here is derived from an EMBL/GenBank/DDBJ whole genome shotgun (WGS) entry which is preliminary data.</text>
</comment>
<dbReference type="Proteomes" id="UP000287651">
    <property type="component" value="Unassembled WGS sequence"/>
</dbReference>
<proteinExistence type="predicted"/>
<name>A0A426YIT6_ENSVE</name>
<organism evidence="1 2">
    <name type="scientific">Ensete ventricosum</name>
    <name type="common">Abyssinian banana</name>
    <name type="synonym">Musa ensete</name>
    <dbReference type="NCBI Taxonomy" id="4639"/>
    <lineage>
        <taxon>Eukaryota</taxon>
        <taxon>Viridiplantae</taxon>
        <taxon>Streptophyta</taxon>
        <taxon>Embryophyta</taxon>
        <taxon>Tracheophyta</taxon>
        <taxon>Spermatophyta</taxon>
        <taxon>Magnoliopsida</taxon>
        <taxon>Liliopsida</taxon>
        <taxon>Zingiberales</taxon>
        <taxon>Musaceae</taxon>
        <taxon>Ensete</taxon>
    </lineage>
</organism>
<evidence type="ECO:0000313" key="2">
    <source>
        <dbReference type="Proteomes" id="UP000287651"/>
    </source>
</evidence>
<sequence>MATTALGRSPLRVGVMRVGGRTCGHLWPHAVALAAGDYPCSLVARAKGLVEGRVVTLDQATCRDGRPLPGTLQWRLYVARAACKGGCLQQSRKGQPPTVRTAACMGDRL</sequence>
<protein>
    <submittedName>
        <fullName evidence="1">Uncharacterized protein</fullName>
    </submittedName>
</protein>
<dbReference type="EMBL" id="AMZH03012149">
    <property type="protein sequence ID" value="RRT51580.1"/>
    <property type="molecule type" value="Genomic_DNA"/>
</dbReference>
<accession>A0A426YIT6</accession>
<gene>
    <name evidence="1" type="ORF">B296_00051026</name>
</gene>
<dbReference type="AlphaFoldDB" id="A0A426YIT6"/>